<dbReference type="RefSeq" id="XP_019022115.1">
    <property type="nucleotide sequence ID" value="XM_019167939.1"/>
</dbReference>
<dbReference type="InterPro" id="IPR036869">
    <property type="entry name" value="J_dom_sf"/>
</dbReference>
<dbReference type="PROSITE" id="PS51074">
    <property type="entry name" value="DPH_MB"/>
    <property type="match status" value="1"/>
</dbReference>
<evidence type="ECO:0000256" key="10">
    <source>
        <dbReference type="ARBA" id="ARBA00023242"/>
    </source>
</evidence>
<evidence type="ECO:0000256" key="3">
    <source>
        <dbReference type="ARBA" id="ARBA00004496"/>
    </source>
</evidence>
<dbReference type="PROSITE" id="PS50076">
    <property type="entry name" value="DNAJ_2"/>
    <property type="match status" value="1"/>
</dbReference>
<feature type="domain" description="DPH-type MB" evidence="12">
    <location>
        <begin position="102"/>
        <end position="162"/>
    </location>
</feature>
<keyword evidence="6" id="KW-0963">Cytoplasm</keyword>
<evidence type="ECO:0000256" key="9">
    <source>
        <dbReference type="ARBA" id="ARBA00023004"/>
    </source>
</evidence>
<dbReference type="InterPro" id="IPR036671">
    <property type="entry name" value="DPH_MB_sf"/>
</dbReference>
<reference evidence="13 14" key="1">
    <citation type="journal article" date="2011" name="J. Gen. Appl. Microbiol.">
        <title>Draft genome sequencing of the enigmatic yeast Saitoella complicata.</title>
        <authorList>
            <person name="Nishida H."/>
            <person name="Hamamoto M."/>
            <person name="Sugiyama J."/>
        </authorList>
    </citation>
    <scope>NUCLEOTIDE SEQUENCE [LARGE SCALE GENOMIC DNA]</scope>
    <source>
        <strain evidence="13 14">NRRL Y-17804</strain>
    </source>
</reference>
<dbReference type="Gene3D" id="1.10.287.110">
    <property type="entry name" value="DnaJ domain"/>
    <property type="match status" value="1"/>
</dbReference>
<evidence type="ECO:0000313" key="13">
    <source>
        <dbReference type="EMBL" id="GAO49626.1"/>
    </source>
</evidence>
<proteinExistence type="inferred from homology"/>
<keyword evidence="9" id="KW-0408">Iron</keyword>
<dbReference type="SMART" id="SM00271">
    <property type="entry name" value="DnaJ"/>
    <property type="match status" value="1"/>
</dbReference>
<dbReference type="InterPro" id="IPR007872">
    <property type="entry name" value="DPH_MB_dom"/>
</dbReference>
<comment type="similarity">
    <text evidence="4">Belongs to the DPH4 family.</text>
</comment>
<dbReference type="GO" id="GO:0005737">
    <property type="term" value="C:cytoplasm"/>
    <property type="evidence" value="ECO:0007669"/>
    <property type="project" value="UniProtKB-SubCell"/>
</dbReference>
<dbReference type="PANTHER" id="PTHR21454">
    <property type="entry name" value="DPH3 HOMOLOG-RELATED"/>
    <property type="match status" value="1"/>
</dbReference>
<comment type="subcellular location">
    <subcellularLocation>
        <location evidence="3">Cytoplasm</location>
    </subcellularLocation>
    <subcellularLocation>
        <location evidence="2">Nucleus</location>
    </subcellularLocation>
</comment>
<keyword evidence="7" id="KW-0479">Metal-binding</keyword>
<keyword evidence="14" id="KW-1185">Reference proteome</keyword>
<dbReference type="GO" id="GO:0046872">
    <property type="term" value="F:metal ion binding"/>
    <property type="evidence" value="ECO:0007669"/>
    <property type="project" value="UniProtKB-KW"/>
</dbReference>
<dbReference type="AlphaFoldDB" id="A0A0E9NIW8"/>
<dbReference type="Gene3D" id="3.10.660.10">
    <property type="entry name" value="DPH Zinc finger"/>
    <property type="match status" value="1"/>
</dbReference>
<evidence type="ECO:0000256" key="6">
    <source>
        <dbReference type="ARBA" id="ARBA00022490"/>
    </source>
</evidence>
<accession>A0A0E9NIW8</accession>
<dbReference type="OMA" id="LEDMTWE"/>
<dbReference type="Proteomes" id="UP000033140">
    <property type="component" value="Unassembled WGS sequence"/>
</dbReference>
<evidence type="ECO:0000313" key="14">
    <source>
        <dbReference type="Proteomes" id="UP000033140"/>
    </source>
</evidence>
<evidence type="ECO:0000256" key="1">
    <source>
        <dbReference type="ARBA" id="ARBA00003474"/>
    </source>
</evidence>
<protein>
    <recommendedName>
        <fullName evidence="5">Diphthamide biosynthesis protein 4</fullName>
    </recommendedName>
</protein>
<keyword evidence="8" id="KW-0862">Zinc</keyword>
<dbReference type="GO" id="GO:0005634">
    <property type="term" value="C:nucleus"/>
    <property type="evidence" value="ECO:0007669"/>
    <property type="project" value="UniProtKB-SubCell"/>
</dbReference>
<dbReference type="Pfam" id="PF00226">
    <property type="entry name" value="DnaJ"/>
    <property type="match status" value="1"/>
</dbReference>
<organism evidence="13 14">
    <name type="scientific">Saitoella complicata (strain BCRC 22490 / CBS 7301 / JCM 7358 / NBRC 10748 / NRRL Y-17804)</name>
    <dbReference type="NCBI Taxonomy" id="698492"/>
    <lineage>
        <taxon>Eukaryota</taxon>
        <taxon>Fungi</taxon>
        <taxon>Dikarya</taxon>
        <taxon>Ascomycota</taxon>
        <taxon>Taphrinomycotina</taxon>
        <taxon>Taphrinomycotina incertae sedis</taxon>
        <taxon>Saitoella</taxon>
    </lineage>
</organism>
<sequence length="166" mass="18195">MTPAPRLRSKGLTNHYVVLRLPQPPHDEPLSAATIKQAYHAALLRAHPDKKSLASAPEDDGVTIDQVITAYETLSSSSLRSEYDESLLSANNPTGSGGTPKYHAVIDLDDMTYNEETGSWFYVCRCGEDDGQGYTITEEDLEEGRDVVGCAGCSLWVRVAYEIVED</sequence>
<feature type="domain" description="J" evidence="11">
    <location>
        <begin position="14"/>
        <end position="87"/>
    </location>
</feature>
<dbReference type="STRING" id="698492.A0A0E9NIW8"/>
<gene>
    <name evidence="13" type="ORF">G7K_3775-t1</name>
</gene>
<dbReference type="CDD" id="cd06257">
    <property type="entry name" value="DnaJ"/>
    <property type="match status" value="1"/>
</dbReference>
<reference evidence="13 14" key="2">
    <citation type="journal article" date="2014" name="J. Gen. Appl. Microbiol.">
        <title>The early diverging ascomycetous budding yeast Saitoella complicata has three histone deacetylases belonging to the Clr6, Hos2, and Rpd3 lineages.</title>
        <authorList>
            <person name="Nishida H."/>
            <person name="Matsumoto T."/>
            <person name="Kondo S."/>
            <person name="Hamamoto M."/>
            <person name="Yoshikawa H."/>
        </authorList>
    </citation>
    <scope>NUCLEOTIDE SEQUENCE [LARGE SCALE GENOMIC DNA]</scope>
    <source>
        <strain evidence="13 14">NRRL Y-17804</strain>
    </source>
</reference>
<evidence type="ECO:0000256" key="5">
    <source>
        <dbReference type="ARBA" id="ARBA00021797"/>
    </source>
</evidence>
<evidence type="ECO:0000256" key="8">
    <source>
        <dbReference type="ARBA" id="ARBA00022833"/>
    </source>
</evidence>
<evidence type="ECO:0000259" key="12">
    <source>
        <dbReference type="PROSITE" id="PS51074"/>
    </source>
</evidence>
<evidence type="ECO:0000256" key="7">
    <source>
        <dbReference type="ARBA" id="ARBA00022723"/>
    </source>
</evidence>
<dbReference type="Pfam" id="PF05207">
    <property type="entry name" value="Zn_ribbon_CSL"/>
    <property type="match status" value="1"/>
</dbReference>
<evidence type="ECO:0000256" key="4">
    <source>
        <dbReference type="ARBA" id="ARBA00006169"/>
    </source>
</evidence>
<dbReference type="SUPFAM" id="SSF144217">
    <property type="entry name" value="CSL zinc finger"/>
    <property type="match status" value="1"/>
</dbReference>
<dbReference type="InterPro" id="IPR001623">
    <property type="entry name" value="DnaJ_domain"/>
</dbReference>
<dbReference type="UniPathway" id="UPA00559"/>
<dbReference type="PANTHER" id="PTHR21454:SF46">
    <property type="entry name" value="DIPHTHAMIDE BIOSYNTHESIS PROTEIN 4"/>
    <property type="match status" value="1"/>
</dbReference>
<comment type="caution">
    <text evidence="13">The sequence shown here is derived from an EMBL/GenBank/DDBJ whole genome shotgun (WGS) entry which is preliminary data.</text>
</comment>
<dbReference type="InterPro" id="IPR044248">
    <property type="entry name" value="DPH3/4-like"/>
</dbReference>
<dbReference type="GO" id="GO:0017183">
    <property type="term" value="P:protein histidyl modification to diphthamide"/>
    <property type="evidence" value="ECO:0007669"/>
    <property type="project" value="UniProtKB-UniPathway"/>
</dbReference>
<dbReference type="EMBL" id="BACD03000024">
    <property type="protein sequence ID" value="GAO49626.1"/>
    <property type="molecule type" value="Genomic_DNA"/>
</dbReference>
<comment type="function">
    <text evidence="1">Required for the first step of diphthamide biosynthesis, the transfer of 3-amino-3-carboxypropyl from S-adenosyl-L-methionine to a histidine residue. Diphthamide is a post-translational modification of histidine which occurs in elongation factor 2.</text>
</comment>
<dbReference type="SUPFAM" id="SSF46565">
    <property type="entry name" value="Chaperone J-domain"/>
    <property type="match status" value="1"/>
</dbReference>
<evidence type="ECO:0000259" key="11">
    <source>
        <dbReference type="PROSITE" id="PS50076"/>
    </source>
</evidence>
<evidence type="ECO:0000256" key="2">
    <source>
        <dbReference type="ARBA" id="ARBA00004123"/>
    </source>
</evidence>
<name>A0A0E9NIW8_SAICN</name>
<dbReference type="OrthoDB" id="445556at2759"/>
<keyword evidence="10" id="KW-0539">Nucleus</keyword>
<reference evidence="13 14" key="3">
    <citation type="journal article" date="2015" name="Genome Announc.">
        <title>Draft Genome Sequence of the Archiascomycetous Yeast Saitoella complicata.</title>
        <authorList>
            <person name="Yamauchi K."/>
            <person name="Kondo S."/>
            <person name="Hamamoto M."/>
            <person name="Takahashi Y."/>
            <person name="Ogura Y."/>
            <person name="Hayashi T."/>
            <person name="Nishida H."/>
        </authorList>
    </citation>
    <scope>NUCLEOTIDE SEQUENCE [LARGE SCALE GENOMIC DNA]</scope>
    <source>
        <strain evidence="13 14">NRRL Y-17804</strain>
    </source>
</reference>